<gene>
    <name evidence="4" type="ORF">WMO43_07195</name>
</gene>
<dbReference type="InterPro" id="IPR002123">
    <property type="entry name" value="Plipid/glycerol_acylTrfase"/>
</dbReference>
<dbReference type="CDD" id="cd07989">
    <property type="entry name" value="LPLAT_AGPAT-like"/>
    <property type="match status" value="1"/>
</dbReference>
<dbReference type="RefSeq" id="WP_353530729.1">
    <property type="nucleotide sequence ID" value="NZ_JBBMEX010000006.1"/>
</dbReference>
<comment type="caution">
    <text evidence="4">The sequence shown here is derived from an EMBL/GenBank/DDBJ whole genome shotgun (WGS) entry which is preliminary data.</text>
</comment>
<keyword evidence="1" id="KW-0808">Transferase</keyword>
<dbReference type="PANTHER" id="PTHR10434">
    <property type="entry name" value="1-ACYL-SN-GLYCEROL-3-PHOSPHATE ACYLTRANSFERASE"/>
    <property type="match status" value="1"/>
</dbReference>
<dbReference type="SMART" id="SM00563">
    <property type="entry name" value="PlsC"/>
    <property type="match status" value="1"/>
</dbReference>
<evidence type="ECO:0000256" key="2">
    <source>
        <dbReference type="ARBA" id="ARBA00023315"/>
    </source>
</evidence>
<dbReference type="SUPFAM" id="SSF69593">
    <property type="entry name" value="Glycerol-3-phosphate (1)-acyltransferase"/>
    <property type="match status" value="1"/>
</dbReference>
<organism evidence="4 5">
    <name type="scientific">Maccoyibacter intestinihominis</name>
    <dbReference type="NCBI Taxonomy" id="3133499"/>
    <lineage>
        <taxon>Bacteria</taxon>
        <taxon>Bacillati</taxon>
        <taxon>Bacillota</taxon>
        <taxon>Clostridia</taxon>
        <taxon>Lachnospirales</taxon>
        <taxon>Lachnospiraceae</taxon>
        <taxon>Maccoyibacter</taxon>
    </lineage>
</organism>
<keyword evidence="2 4" id="KW-0012">Acyltransferase</keyword>
<proteinExistence type="predicted"/>
<dbReference type="Proteomes" id="UP001454489">
    <property type="component" value="Unassembled WGS sequence"/>
</dbReference>
<evidence type="ECO:0000256" key="1">
    <source>
        <dbReference type="ARBA" id="ARBA00022679"/>
    </source>
</evidence>
<evidence type="ECO:0000313" key="5">
    <source>
        <dbReference type="Proteomes" id="UP001454489"/>
    </source>
</evidence>
<feature type="domain" description="Phospholipid/glycerol acyltransferase" evidence="3">
    <location>
        <begin position="70"/>
        <end position="185"/>
    </location>
</feature>
<evidence type="ECO:0000313" key="4">
    <source>
        <dbReference type="EMBL" id="MEQ2557652.1"/>
    </source>
</evidence>
<evidence type="ECO:0000259" key="3">
    <source>
        <dbReference type="SMART" id="SM00563"/>
    </source>
</evidence>
<keyword evidence="5" id="KW-1185">Reference proteome</keyword>
<sequence>MFRFIYVIMMNVFRAPYMIPKMRYMAQHPEKYSEEQRYQMVTHMIHLMQRSGRISTVYTGAENLPKEGGYIMYPNHQGKYDALGIIASHAATCSLVMDRNKSNGLLVKEFVDLLCGKRMDIKDVRQAMKIILEISEEAAKGKRFILFPEGGYDHNRNTVEDFKAGSFKSAVRAKVPIVPVALIDSYKVFNSFGFGKVTTQVHFLEPIPYEEYQGMNTFEIAALVKSRIEAVIEEKTTGESAKKRED</sequence>
<dbReference type="EMBL" id="JBBMEX010000006">
    <property type="protein sequence ID" value="MEQ2557652.1"/>
    <property type="molecule type" value="Genomic_DNA"/>
</dbReference>
<dbReference type="GO" id="GO:0016746">
    <property type="term" value="F:acyltransferase activity"/>
    <property type="evidence" value="ECO:0007669"/>
    <property type="project" value="UniProtKB-KW"/>
</dbReference>
<protein>
    <submittedName>
        <fullName evidence="4">Lysophospholipid acyltransferase family protein</fullName>
    </submittedName>
</protein>
<name>A0ABV1HD57_9FIRM</name>
<dbReference type="PANTHER" id="PTHR10434:SF11">
    <property type="entry name" value="1-ACYL-SN-GLYCEROL-3-PHOSPHATE ACYLTRANSFERASE"/>
    <property type="match status" value="1"/>
</dbReference>
<dbReference type="Pfam" id="PF01553">
    <property type="entry name" value="Acyltransferase"/>
    <property type="match status" value="1"/>
</dbReference>
<accession>A0ABV1HD57</accession>
<reference evidence="4 5" key="1">
    <citation type="submission" date="2024-03" db="EMBL/GenBank/DDBJ databases">
        <title>Human intestinal bacterial collection.</title>
        <authorList>
            <person name="Pauvert C."/>
            <person name="Hitch T.C.A."/>
            <person name="Clavel T."/>
        </authorList>
    </citation>
    <scope>NUCLEOTIDE SEQUENCE [LARGE SCALE GENOMIC DNA]</scope>
    <source>
        <strain evidence="4 5">CLA-AA-H185</strain>
    </source>
</reference>